<evidence type="ECO:0000313" key="7">
    <source>
        <dbReference type="EMBL" id="RPB13432.1"/>
    </source>
</evidence>
<dbReference type="Proteomes" id="UP000277580">
    <property type="component" value="Unassembled WGS sequence"/>
</dbReference>
<dbReference type="SUPFAM" id="SSF50729">
    <property type="entry name" value="PH domain-like"/>
    <property type="match status" value="1"/>
</dbReference>
<dbReference type="GO" id="GO:0005829">
    <property type="term" value="C:cytosol"/>
    <property type="evidence" value="ECO:0007669"/>
    <property type="project" value="TreeGrafter"/>
</dbReference>
<dbReference type="Gene3D" id="2.60.120.680">
    <property type="entry name" value="GOLD domain"/>
    <property type="match status" value="1"/>
</dbReference>
<name>A0A3N4KVZ4_9PEZI</name>
<dbReference type="Gene3D" id="2.30.29.30">
    <property type="entry name" value="Pleckstrin-homology domain (PH domain)/Phosphotyrosine-binding domain (PTB)"/>
    <property type="match status" value="1"/>
</dbReference>
<dbReference type="InterPro" id="IPR037239">
    <property type="entry name" value="OSBP_sf"/>
</dbReference>
<dbReference type="OrthoDB" id="1854502at2759"/>
<dbReference type="SUPFAM" id="SSF144000">
    <property type="entry name" value="Oxysterol-binding protein-like"/>
    <property type="match status" value="1"/>
</dbReference>
<dbReference type="GO" id="GO:0120009">
    <property type="term" value="P:intermembrane lipid transfer"/>
    <property type="evidence" value="ECO:0007669"/>
    <property type="project" value="UniProtKB-ARBA"/>
</dbReference>
<dbReference type="InterPro" id="IPR000648">
    <property type="entry name" value="Oxysterol-bd"/>
</dbReference>
<dbReference type="InterPro" id="IPR036598">
    <property type="entry name" value="GOLD_dom_sf"/>
</dbReference>
<dbReference type="GO" id="GO:0034727">
    <property type="term" value="P:piecemeal microautophagy of the nucleus"/>
    <property type="evidence" value="ECO:0007669"/>
    <property type="project" value="TreeGrafter"/>
</dbReference>
<dbReference type="InterPro" id="IPR011993">
    <property type="entry name" value="PH-like_dom_sf"/>
</dbReference>
<feature type="compositionally biased region" description="Basic and acidic residues" evidence="5">
    <location>
        <begin position="911"/>
        <end position="935"/>
    </location>
</feature>
<dbReference type="PANTHER" id="PTHR10972:SF203">
    <property type="entry name" value="OXYSTEROL-BINDING PROTEIN HOMOLOG 3"/>
    <property type="match status" value="1"/>
</dbReference>
<feature type="region of interest" description="Disordered" evidence="5">
    <location>
        <begin position="911"/>
        <end position="939"/>
    </location>
</feature>
<dbReference type="Pfam" id="PF15409">
    <property type="entry name" value="PH_8"/>
    <property type="match status" value="1"/>
</dbReference>
<dbReference type="STRING" id="1392247.A0A3N4KVZ4"/>
<feature type="region of interest" description="Disordered" evidence="5">
    <location>
        <begin position="48"/>
        <end position="85"/>
    </location>
</feature>
<accession>A0A3N4KVZ4</accession>
<dbReference type="CDD" id="cd13289">
    <property type="entry name" value="PH_Osh3p_yeast"/>
    <property type="match status" value="1"/>
</dbReference>
<dbReference type="FunCoup" id="A0A3N4KVZ4">
    <property type="interactions" value="97"/>
</dbReference>
<evidence type="ECO:0000259" key="6">
    <source>
        <dbReference type="PROSITE" id="PS50003"/>
    </source>
</evidence>
<feature type="region of interest" description="Disordered" evidence="5">
    <location>
        <begin position="359"/>
        <end position="381"/>
    </location>
</feature>
<dbReference type="GO" id="GO:0005886">
    <property type="term" value="C:plasma membrane"/>
    <property type="evidence" value="ECO:0007669"/>
    <property type="project" value="TreeGrafter"/>
</dbReference>
<evidence type="ECO:0000256" key="5">
    <source>
        <dbReference type="SAM" id="MobiDB-lite"/>
    </source>
</evidence>
<dbReference type="GO" id="GO:0035621">
    <property type="term" value="P:ER to Golgi ceramide transport"/>
    <property type="evidence" value="ECO:0007669"/>
    <property type="project" value="TreeGrafter"/>
</dbReference>
<evidence type="ECO:0000256" key="1">
    <source>
        <dbReference type="ARBA" id="ARBA00008842"/>
    </source>
</evidence>
<keyword evidence="8" id="KW-1185">Reference proteome</keyword>
<organism evidence="7 8">
    <name type="scientific">Morchella conica CCBAS932</name>
    <dbReference type="NCBI Taxonomy" id="1392247"/>
    <lineage>
        <taxon>Eukaryota</taxon>
        <taxon>Fungi</taxon>
        <taxon>Dikarya</taxon>
        <taxon>Ascomycota</taxon>
        <taxon>Pezizomycotina</taxon>
        <taxon>Pezizomycetes</taxon>
        <taxon>Pezizales</taxon>
        <taxon>Morchellaceae</taxon>
        <taxon>Morchella</taxon>
    </lineage>
</organism>
<dbReference type="PROSITE" id="PS50003">
    <property type="entry name" value="PH_DOMAIN"/>
    <property type="match status" value="1"/>
</dbReference>
<feature type="compositionally biased region" description="Basic and acidic residues" evidence="5">
    <location>
        <begin position="63"/>
        <end position="85"/>
    </location>
</feature>
<dbReference type="FunFam" id="2.30.29.30:FF:000369">
    <property type="entry name" value="Oxysterol binding protein"/>
    <property type="match status" value="1"/>
</dbReference>
<dbReference type="InterPro" id="IPR001849">
    <property type="entry name" value="PH_domain"/>
</dbReference>
<dbReference type="GO" id="GO:0006887">
    <property type="term" value="P:exocytosis"/>
    <property type="evidence" value="ECO:0007669"/>
    <property type="project" value="TreeGrafter"/>
</dbReference>
<dbReference type="Gene3D" id="3.30.70.3490">
    <property type="match status" value="1"/>
</dbReference>
<dbReference type="PANTHER" id="PTHR10972">
    <property type="entry name" value="OXYSTEROL-BINDING PROTEIN-RELATED"/>
    <property type="match status" value="1"/>
</dbReference>
<protein>
    <recommendedName>
        <fullName evidence="6">PH domain-containing protein</fullName>
    </recommendedName>
</protein>
<dbReference type="FunFam" id="2.40.160.120:FF:000001">
    <property type="entry name" value="Oxysterol-binding protein"/>
    <property type="match status" value="1"/>
</dbReference>
<dbReference type="AlphaFoldDB" id="A0A3N4KVZ4"/>
<feature type="compositionally biased region" description="Acidic residues" evidence="5">
    <location>
        <begin position="552"/>
        <end position="567"/>
    </location>
</feature>
<keyword evidence="2" id="KW-0813">Transport</keyword>
<evidence type="ECO:0000313" key="8">
    <source>
        <dbReference type="Proteomes" id="UP000277580"/>
    </source>
</evidence>
<evidence type="ECO:0000256" key="2">
    <source>
        <dbReference type="ARBA" id="ARBA00022448"/>
    </source>
</evidence>
<dbReference type="Pfam" id="PF01237">
    <property type="entry name" value="Oxysterol_BP"/>
    <property type="match status" value="1"/>
</dbReference>
<dbReference type="GO" id="GO:0006897">
    <property type="term" value="P:endocytosis"/>
    <property type="evidence" value="ECO:0007669"/>
    <property type="project" value="TreeGrafter"/>
</dbReference>
<dbReference type="GO" id="GO:0097038">
    <property type="term" value="C:perinuclear endoplasmic reticulum"/>
    <property type="evidence" value="ECO:0007669"/>
    <property type="project" value="TreeGrafter"/>
</dbReference>
<feature type="region of interest" description="Disordered" evidence="5">
    <location>
        <begin position="398"/>
        <end position="420"/>
    </location>
</feature>
<feature type="region of interest" description="Disordered" evidence="5">
    <location>
        <begin position="537"/>
        <end position="574"/>
    </location>
</feature>
<evidence type="ECO:0000256" key="3">
    <source>
        <dbReference type="ARBA" id="ARBA00023055"/>
    </source>
</evidence>
<feature type="compositionally biased region" description="Polar residues" evidence="5">
    <location>
        <begin position="369"/>
        <end position="381"/>
    </location>
</feature>
<dbReference type="InterPro" id="IPR041680">
    <property type="entry name" value="PH_8"/>
</dbReference>
<keyword evidence="4" id="KW-0446">Lipid-binding</keyword>
<reference evidence="7 8" key="1">
    <citation type="journal article" date="2018" name="Nat. Ecol. Evol.">
        <title>Pezizomycetes genomes reveal the molecular basis of ectomycorrhizal truffle lifestyle.</title>
        <authorList>
            <person name="Murat C."/>
            <person name="Payen T."/>
            <person name="Noel B."/>
            <person name="Kuo A."/>
            <person name="Morin E."/>
            <person name="Chen J."/>
            <person name="Kohler A."/>
            <person name="Krizsan K."/>
            <person name="Balestrini R."/>
            <person name="Da Silva C."/>
            <person name="Montanini B."/>
            <person name="Hainaut M."/>
            <person name="Levati E."/>
            <person name="Barry K.W."/>
            <person name="Belfiori B."/>
            <person name="Cichocki N."/>
            <person name="Clum A."/>
            <person name="Dockter R.B."/>
            <person name="Fauchery L."/>
            <person name="Guy J."/>
            <person name="Iotti M."/>
            <person name="Le Tacon F."/>
            <person name="Lindquist E.A."/>
            <person name="Lipzen A."/>
            <person name="Malagnac F."/>
            <person name="Mello A."/>
            <person name="Molinier V."/>
            <person name="Miyauchi S."/>
            <person name="Poulain J."/>
            <person name="Riccioni C."/>
            <person name="Rubini A."/>
            <person name="Sitrit Y."/>
            <person name="Splivallo R."/>
            <person name="Traeger S."/>
            <person name="Wang M."/>
            <person name="Zifcakova L."/>
            <person name="Wipf D."/>
            <person name="Zambonelli A."/>
            <person name="Paolocci F."/>
            <person name="Nowrousian M."/>
            <person name="Ottonello S."/>
            <person name="Baldrian P."/>
            <person name="Spatafora J.W."/>
            <person name="Henrissat B."/>
            <person name="Nagy L.G."/>
            <person name="Aury J.M."/>
            <person name="Wincker P."/>
            <person name="Grigoriev I.V."/>
            <person name="Bonfante P."/>
            <person name="Martin F.M."/>
        </authorList>
    </citation>
    <scope>NUCLEOTIDE SEQUENCE [LARGE SCALE GENOMIC DNA]</scope>
    <source>
        <strain evidence="7 8">CCBAS932</strain>
    </source>
</reference>
<dbReference type="GO" id="GO:0030011">
    <property type="term" value="P:maintenance of cell polarity"/>
    <property type="evidence" value="ECO:0007669"/>
    <property type="project" value="TreeGrafter"/>
</dbReference>
<dbReference type="EMBL" id="ML119123">
    <property type="protein sequence ID" value="RPB13432.1"/>
    <property type="molecule type" value="Genomic_DNA"/>
</dbReference>
<feature type="domain" description="PH" evidence="6">
    <location>
        <begin position="210"/>
        <end position="304"/>
    </location>
</feature>
<dbReference type="GO" id="GO:0032541">
    <property type="term" value="C:cortical endoplasmic reticulum"/>
    <property type="evidence" value="ECO:0007669"/>
    <property type="project" value="TreeGrafter"/>
</dbReference>
<comment type="similarity">
    <text evidence="1">Belongs to the OSBP family.</text>
</comment>
<dbReference type="Gene3D" id="2.40.160.120">
    <property type="match status" value="1"/>
</dbReference>
<dbReference type="InParanoid" id="A0A3N4KVZ4"/>
<proteinExistence type="inferred from homology"/>
<gene>
    <name evidence="7" type="ORF">P167DRAFT_505325</name>
</gene>
<feature type="compositionally biased region" description="Basic and acidic residues" evidence="5">
    <location>
        <begin position="537"/>
        <end position="547"/>
    </location>
</feature>
<dbReference type="SUPFAM" id="SSF101576">
    <property type="entry name" value="Supernatant protein factor (SPF), C-terminal domain"/>
    <property type="match status" value="1"/>
</dbReference>
<dbReference type="GO" id="GO:0032934">
    <property type="term" value="F:sterol binding"/>
    <property type="evidence" value="ECO:0007669"/>
    <property type="project" value="TreeGrafter"/>
</dbReference>
<dbReference type="SMART" id="SM00233">
    <property type="entry name" value="PH"/>
    <property type="match status" value="1"/>
</dbReference>
<evidence type="ECO:0000256" key="4">
    <source>
        <dbReference type="ARBA" id="ARBA00023121"/>
    </source>
</evidence>
<sequence length="983" mass="109498">MAMEQLEVPSKSYFIRWVDCPKNYTISWSVHPSKKSLNFGIFKHPTAGGQGSSSSLQPPSTARSDETSISTKERRPTNSRGRSNEGDCIEKLHAAGLLDVYWHGKCEAEKVTTGTYAVKEGGMYALVFDNTFSKQIAKQATLVLLTYPSNSAPPASHALHHYDSNPAMMSTTSLSLNNTPTLMIGSNASVETMSIMQQPRDDSFYGGTNSGFLTGVLKKRKRKRHQGYARRFFSLDFTSSTLSYYLNPESSTLRGAIPLSLAVTSANQHDKEICIDSGAEVWHLRANDEQDWERWKTALERATQQALKAGTTGDEDTVPPLQQQRVDSIPRGQLEAGGWADVEALVGRVSGIRDAVRRLATAPEPSSPRPSTSGGNLTSSAASIMSVSPMEERRMPFWKRKGSGGQGAPSPTTLHPRDAGRNMSISSVAGVSGSAAMATASPNGSSEVLHRGENMSVHLNAILSGLDSVVEDFSRLVAENKQRRYMHRMSTIRAPSPMTHRLSKRVSRMSMGMESDGDDEFFDAEDALNEAERGKVVMLNDDQHENVQDEGAATDDDESDAEDDSFDDNNRRGGDKLAQEAQDVVEEGGVRNLKPLPCEPVKRREVVPPPTVLPPSLIGFLRKNVGKDLSTIAMPVSANEPTSLLQRLAEQLEYSELLDDAVNASKERGERLLYVAAFATSSFSNSRVKDRSIRKPFNPMLGETFELVREDKGFRFIAEKVCHRPVIMACHAESQLWTFTQCPMPTQKFWGKSAELNTSGRVRIHFPTTGDSYSWTIATSFLRNIIAGEKYVEPVGTMTIHHENTGEKATVTFKANKGMFAGRSEDLTIQAFNVDGEPYPLSLVGKWTEELIMQPDNKVIWSVGELVEAANTRYGFTRFAATLNEITPIEEGHIPITDTRLRPDQRMVEEGKLDEAEEEKVRLEEGQRQRRKEMEDNGEQWQPRWFTKVREYENEEIWKIRTGEDGYWEQRAKGEWKNVPELF</sequence>
<keyword evidence="3" id="KW-0445">Lipid transport</keyword>